<comment type="caution">
    <text evidence="2">The sequence shown here is derived from an EMBL/GenBank/DDBJ whole genome shotgun (WGS) entry which is preliminary data.</text>
</comment>
<keyword evidence="1" id="KW-1133">Transmembrane helix</keyword>
<proteinExistence type="predicted"/>
<feature type="transmembrane region" description="Helical" evidence="1">
    <location>
        <begin position="12"/>
        <end position="33"/>
    </location>
</feature>
<dbReference type="EMBL" id="SGXT01000017">
    <property type="protein sequence ID" value="RZT58496.1"/>
    <property type="molecule type" value="Genomic_DNA"/>
</dbReference>
<sequence>MIESGHPVAALAPIALIFSLWLTVVVWRLALGYKSDFYIGHHPVAQAESRLRRTWFSLVIAAIYVPVAPLSWMVRA</sequence>
<dbReference type="AlphaFoldDB" id="A0A4Q7TDQ4"/>
<keyword evidence="1" id="KW-0472">Membrane</keyword>
<keyword evidence="3" id="KW-1185">Reference proteome</keyword>
<dbReference type="Proteomes" id="UP000292408">
    <property type="component" value="Unassembled WGS sequence"/>
</dbReference>
<feature type="transmembrane region" description="Helical" evidence="1">
    <location>
        <begin position="54"/>
        <end position="74"/>
    </location>
</feature>
<keyword evidence="1" id="KW-0812">Transmembrane</keyword>
<evidence type="ECO:0000256" key="1">
    <source>
        <dbReference type="SAM" id="Phobius"/>
    </source>
</evidence>
<reference evidence="2 3" key="1">
    <citation type="journal article" date="2015" name="Stand. Genomic Sci.">
        <title>Genomic Encyclopedia of Bacterial and Archaeal Type Strains, Phase III: the genomes of soil and plant-associated and newly described type strains.</title>
        <authorList>
            <person name="Whitman W.B."/>
            <person name="Woyke T."/>
            <person name="Klenk H.P."/>
            <person name="Zhou Y."/>
            <person name="Lilburn T.G."/>
            <person name="Beck B.J."/>
            <person name="De Vos P."/>
            <person name="Vandamme P."/>
            <person name="Eisen J.A."/>
            <person name="Garrity G."/>
            <person name="Hugenholtz P."/>
            <person name="Kyrpides N.C."/>
        </authorList>
    </citation>
    <scope>NUCLEOTIDE SEQUENCE [LARGE SCALE GENOMIC DNA]</scope>
    <source>
        <strain evidence="2 3">AC4r</strain>
    </source>
</reference>
<evidence type="ECO:0000313" key="2">
    <source>
        <dbReference type="EMBL" id="RZT58496.1"/>
    </source>
</evidence>
<gene>
    <name evidence="2" type="ORF">EV140_2269</name>
</gene>
<protein>
    <submittedName>
        <fullName evidence="2">Uncharacterized protein</fullName>
    </submittedName>
</protein>
<accession>A0A4Q7TDQ4</accession>
<organism evidence="2 3">
    <name type="scientific">Microcella alkaliphila</name>
    <dbReference type="NCBI Taxonomy" id="279828"/>
    <lineage>
        <taxon>Bacteria</taxon>
        <taxon>Bacillati</taxon>
        <taxon>Actinomycetota</taxon>
        <taxon>Actinomycetes</taxon>
        <taxon>Micrococcales</taxon>
        <taxon>Microbacteriaceae</taxon>
        <taxon>Microcella</taxon>
    </lineage>
</organism>
<evidence type="ECO:0000313" key="3">
    <source>
        <dbReference type="Proteomes" id="UP000292408"/>
    </source>
</evidence>
<name>A0A4Q7TDQ4_9MICO</name>